<dbReference type="Proteomes" id="UP000601736">
    <property type="component" value="Unassembled WGS sequence"/>
</dbReference>
<dbReference type="EMBL" id="CAJNAP010000014">
    <property type="protein sequence ID" value="CAE6505992.1"/>
    <property type="molecule type" value="Genomic_DNA"/>
</dbReference>
<protein>
    <submittedName>
        <fullName evidence="1">Uncharacterized protein</fullName>
    </submittedName>
</protein>
<name>A0A8H8Z0E7_9PROT</name>
<evidence type="ECO:0000313" key="2">
    <source>
        <dbReference type="Proteomes" id="UP000601736"/>
    </source>
</evidence>
<accession>A0A8H8Z0E7</accession>
<organism evidence="1 2">
    <name type="scientific">Nitrosomonas nitrosa</name>
    <dbReference type="NCBI Taxonomy" id="52442"/>
    <lineage>
        <taxon>Bacteria</taxon>
        <taxon>Pseudomonadati</taxon>
        <taxon>Pseudomonadota</taxon>
        <taxon>Betaproteobacteria</taxon>
        <taxon>Nitrosomonadales</taxon>
        <taxon>Nitrosomonadaceae</taxon>
        <taxon>Nitrosomonas</taxon>
    </lineage>
</organism>
<proteinExistence type="predicted"/>
<reference evidence="1" key="1">
    <citation type="submission" date="2021-02" db="EMBL/GenBank/DDBJ databases">
        <authorList>
            <person name="Han P."/>
        </authorList>
    </citation>
    <scope>NUCLEOTIDE SEQUENCE</scope>
    <source>
        <strain evidence="1">Nitrosomonas nitrosa 18-3D</strain>
    </source>
</reference>
<dbReference type="RefSeq" id="WP_204799813.1">
    <property type="nucleotide sequence ID" value="NZ_CAJNAP010000014.1"/>
</dbReference>
<sequence length="116" mass="13230">MLNSNYLEPSLNEHNHVFKKERPQKIEAFIFLHDSCAVSKDFYDIIRAQVEERLSFLIPGQKYTVKKICGKVFWRSLGGVEPNLAGKCVAHMVAQGDLPLISVGRSSENHQLYQLI</sequence>
<evidence type="ECO:0000313" key="1">
    <source>
        <dbReference type="EMBL" id="CAE6505992.1"/>
    </source>
</evidence>
<comment type="caution">
    <text evidence="1">The sequence shown here is derived from an EMBL/GenBank/DDBJ whole genome shotgun (WGS) entry which is preliminary data.</text>
</comment>
<dbReference type="AlphaFoldDB" id="A0A8H8Z0E7"/>
<gene>
    <name evidence="1" type="ORF">NMYAN_210010</name>
</gene>